<dbReference type="AlphaFoldDB" id="A0A839HN58"/>
<gene>
    <name evidence="1" type="ORF">HUK38_11480</name>
</gene>
<sequence>MCFIVKMTDWLPGNIIVFITHQFDPCAMILQNNSALSLRGDDVSGAPLVVFFNKKVYY</sequence>
<name>A0A839HN58_9GAMM</name>
<keyword evidence="2" id="KW-1185">Reference proteome</keyword>
<dbReference type="Proteomes" id="UP000548632">
    <property type="component" value="Unassembled WGS sequence"/>
</dbReference>
<reference evidence="1 2" key="1">
    <citation type="journal article" date="2020" name="Arch. Microbiol.">
        <title>The genome sequence of the giant phototrophic gammaproteobacterium Thiospirillum jenense gives insight into its physiological properties and phylogenetic relationships.</title>
        <authorList>
            <person name="Imhoff J.F."/>
            <person name="Meyer T.E."/>
            <person name="Kyndt J.A."/>
        </authorList>
    </citation>
    <scope>NUCLEOTIDE SEQUENCE [LARGE SCALE GENOMIC DNA]</scope>
    <source>
        <strain evidence="1 2">DSM 216</strain>
    </source>
</reference>
<protein>
    <submittedName>
        <fullName evidence="1">Uncharacterized protein</fullName>
    </submittedName>
</protein>
<organism evidence="1 2">
    <name type="scientific">Thiospirillum jenense</name>
    <dbReference type="NCBI Taxonomy" id="1653858"/>
    <lineage>
        <taxon>Bacteria</taxon>
        <taxon>Pseudomonadati</taxon>
        <taxon>Pseudomonadota</taxon>
        <taxon>Gammaproteobacteria</taxon>
        <taxon>Chromatiales</taxon>
        <taxon>Chromatiaceae</taxon>
        <taxon>Thiospirillum</taxon>
    </lineage>
</organism>
<dbReference type="EMBL" id="JABVCQ010000027">
    <property type="protein sequence ID" value="MBB1126842.1"/>
    <property type="molecule type" value="Genomic_DNA"/>
</dbReference>
<proteinExistence type="predicted"/>
<comment type="caution">
    <text evidence="1">The sequence shown here is derived from an EMBL/GenBank/DDBJ whole genome shotgun (WGS) entry which is preliminary data.</text>
</comment>
<accession>A0A839HN58</accession>
<evidence type="ECO:0000313" key="1">
    <source>
        <dbReference type="EMBL" id="MBB1126842.1"/>
    </source>
</evidence>
<evidence type="ECO:0000313" key="2">
    <source>
        <dbReference type="Proteomes" id="UP000548632"/>
    </source>
</evidence>